<evidence type="ECO:0000256" key="1">
    <source>
        <dbReference type="SAM" id="MobiDB-lite"/>
    </source>
</evidence>
<organism evidence="2 3">
    <name type="scientific">Cercophora samala</name>
    <dbReference type="NCBI Taxonomy" id="330535"/>
    <lineage>
        <taxon>Eukaryota</taxon>
        <taxon>Fungi</taxon>
        <taxon>Dikarya</taxon>
        <taxon>Ascomycota</taxon>
        <taxon>Pezizomycotina</taxon>
        <taxon>Sordariomycetes</taxon>
        <taxon>Sordariomycetidae</taxon>
        <taxon>Sordariales</taxon>
        <taxon>Lasiosphaeriaceae</taxon>
        <taxon>Cercophora</taxon>
    </lineage>
</organism>
<proteinExistence type="predicted"/>
<dbReference type="Proteomes" id="UP001174997">
    <property type="component" value="Unassembled WGS sequence"/>
</dbReference>
<name>A0AA39ZF59_9PEZI</name>
<sequence length="262" mass="29528">MPTPALLSSPSVPIFQQTPSHAPPTGLETLQSHLPHPTSPWGLPIYRTTYSPSSTTAWPQFLSLIQANVTSTLSIYHLPHLSPQHSQPIFSDEATFSGLNTHAIRNHFTSWVSSQQQQQTPAGASRWGYCLMVDDICLESMDRDKMVGPVVKVVKRLWEAADYDEEEEEENEEEENNEGVEGGFRWEDGKTGDQGEDVGWMYIYIADYVEMCDILGQGEEGWYSVYARPPLMRDTDPFCEREVGRLAGWWRRVGEKDGEGSA</sequence>
<feature type="region of interest" description="Disordered" evidence="1">
    <location>
        <begin position="1"/>
        <end position="31"/>
    </location>
</feature>
<feature type="compositionally biased region" description="Acidic residues" evidence="1">
    <location>
        <begin position="163"/>
        <end position="178"/>
    </location>
</feature>
<reference evidence="2" key="1">
    <citation type="submission" date="2023-06" db="EMBL/GenBank/DDBJ databases">
        <title>Genome-scale phylogeny and comparative genomics of the fungal order Sordariales.</title>
        <authorList>
            <consortium name="Lawrence Berkeley National Laboratory"/>
            <person name="Hensen N."/>
            <person name="Bonometti L."/>
            <person name="Westerberg I."/>
            <person name="Brannstrom I.O."/>
            <person name="Guillou S."/>
            <person name="Cros-Aarteil S."/>
            <person name="Calhoun S."/>
            <person name="Haridas S."/>
            <person name="Kuo A."/>
            <person name="Mondo S."/>
            <person name="Pangilinan J."/>
            <person name="Riley R."/>
            <person name="Labutti K."/>
            <person name="Andreopoulos B."/>
            <person name="Lipzen A."/>
            <person name="Chen C."/>
            <person name="Yanf M."/>
            <person name="Daum C."/>
            <person name="Ng V."/>
            <person name="Clum A."/>
            <person name="Steindorff A."/>
            <person name="Ohm R."/>
            <person name="Martin F."/>
            <person name="Silar P."/>
            <person name="Natvig D."/>
            <person name="Lalanne C."/>
            <person name="Gautier V."/>
            <person name="Ament-Velasquez S.L."/>
            <person name="Kruys A."/>
            <person name="Hutchinson M.I."/>
            <person name="Powell A.J."/>
            <person name="Barry K."/>
            <person name="Miller A.N."/>
            <person name="Grigoriev I.V."/>
            <person name="Debuchy R."/>
            <person name="Gladieux P."/>
            <person name="Thoren M.H."/>
            <person name="Johannesson H."/>
        </authorList>
    </citation>
    <scope>NUCLEOTIDE SEQUENCE</scope>
    <source>
        <strain evidence="2">CBS 307.81</strain>
    </source>
</reference>
<keyword evidence="3" id="KW-1185">Reference proteome</keyword>
<feature type="region of interest" description="Disordered" evidence="1">
    <location>
        <begin position="163"/>
        <end position="189"/>
    </location>
</feature>
<evidence type="ECO:0000313" key="2">
    <source>
        <dbReference type="EMBL" id="KAK0669895.1"/>
    </source>
</evidence>
<accession>A0AA39ZF59</accession>
<dbReference type="EMBL" id="JAULSY010000037">
    <property type="protein sequence ID" value="KAK0669895.1"/>
    <property type="molecule type" value="Genomic_DNA"/>
</dbReference>
<evidence type="ECO:0000313" key="3">
    <source>
        <dbReference type="Proteomes" id="UP001174997"/>
    </source>
</evidence>
<dbReference type="AlphaFoldDB" id="A0AA39ZF59"/>
<feature type="compositionally biased region" description="Polar residues" evidence="1">
    <location>
        <begin position="1"/>
        <end position="20"/>
    </location>
</feature>
<gene>
    <name evidence="2" type="ORF">QBC41DRAFT_302019</name>
</gene>
<protein>
    <submittedName>
        <fullName evidence="2">Uncharacterized protein</fullName>
    </submittedName>
</protein>
<comment type="caution">
    <text evidence="2">The sequence shown here is derived from an EMBL/GenBank/DDBJ whole genome shotgun (WGS) entry which is preliminary data.</text>
</comment>